<evidence type="ECO:0000256" key="7">
    <source>
        <dbReference type="ARBA" id="ARBA00023237"/>
    </source>
</evidence>
<evidence type="ECO:0000256" key="5">
    <source>
        <dbReference type="ARBA" id="ARBA00023077"/>
    </source>
</evidence>
<dbReference type="Pfam" id="PF13715">
    <property type="entry name" value="CarbopepD_reg_2"/>
    <property type="match status" value="1"/>
</dbReference>
<evidence type="ECO:0000256" key="4">
    <source>
        <dbReference type="ARBA" id="ARBA00022692"/>
    </source>
</evidence>
<keyword evidence="2 8" id="KW-0813">Transport</keyword>
<dbReference type="GO" id="GO:0009279">
    <property type="term" value="C:cell outer membrane"/>
    <property type="evidence" value="ECO:0007669"/>
    <property type="project" value="UniProtKB-SubCell"/>
</dbReference>
<feature type="domain" description="TonB-dependent receptor-like beta-barrel" evidence="10">
    <location>
        <begin position="467"/>
        <end position="905"/>
    </location>
</feature>
<dbReference type="InterPro" id="IPR000531">
    <property type="entry name" value="Beta-barrel_TonB"/>
</dbReference>
<reference evidence="12 13" key="1">
    <citation type="submission" date="2018-07" db="EMBL/GenBank/DDBJ databases">
        <title>Genomic Encyclopedia of Type Strains, Phase IV (KMG-IV): sequencing the most valuable type-strain genomes for metagenomic binning, comparative biology and taxonomic classification.</title>
        <authorList>
            <person name="Goeker M."/>
        </authorList>
    </citation>
    <scope>NUCLEOTIDE SEQUENCE [LARGE SCALE GENOMIC DNA]</scope>
    <source>
        <strain evidence="12 13">DSM 4134</strain>
    </source>
</reference>
<evidence type="ECO:0000259" key="10">
    <source>
        <dbReference type="Pfam" id="PF00593"/>
    </source>
</evidence>
<evidence type="ECO:0000259" key="11">
    <source>
        <dbReference type="Pfam" id="PF07715"/>
    </source>
</evidence>
<sequence length="1058" mass="116316">MIKLFHLVKRLIFDLNEHRSKNFLLSMVLAISSFAATAQEREITGTVLDDTGSPLPGATVAVPGTATGTVTDLDGQYSIRVAEGANLLTFSFIGFNTLEVSIDQRSVIDVKLETDVQSLDEVVVVGYGTQKSSKVTTAVSRMAGEDVAKLPVTSADQALQGRVSGVFISGSGAPGRNPTVRIRGIGSALGSDPLFVVDGIIVGQNALNEIHPDNIEDISVLKDAASTAIYGSRGANGVILITTKKGTPGMSKLSISAYYGWQSLPESKKYDLLNTDQYINFAQNTYGISAPRFDDYDFSSKSFKPGTPSEEFIGVETDWQDAVLPGGPIQDYYLNYQGGTEKISYSVGGGYFDQDGMLVNTYFRRASLNTNIQAKVNDRLKIGQSMILSRSVSNQDFRTPVIEAIQMMPYIPVYDASRKGGFRGPDFAENADPFQPVLHSSIVDDEETATKLLTTAFADFKILEPLSFRFQAGLENSLTQKRNFVPTFDAGQVLFNVNESARFGRTDQIYLSPILTGTFNYNQSFGSHTINAVAGYERQIQDLESISSGTNLLPNESILNPAIAPIESQTSSRYVQRKGIISWFSRVNYDFEDKYLLSASIRRDQSSVFAPDYNVGYFPSASFGWRVSEESFFTPASGLFSDLKFRASWGITGNTALPAYTWDPVTFTDIRYNLADDQIVQGLTTNAIFNERLRWEETKMTNIGLDFELLQGRIYGSLEWFRKSTDGLIVRVPVSYSTGIEVSPLSNIGDVDNQGFEVAFGITDQKSIVKWNLDVNASYISNEVKKIGVDEEANVSGPVFWNTSSPATRAEAGEPLGFYYGWKVDKIYQDQSEINADNQAAADATGDASATRQGPDIAPGDIRFKDLNGDGIIDGDDRTNIGHYLPDWTLGINGSASYKNFDVSMNITGAFGFELLHANRYYTEGMTRLFNMGTEVLDAWSEDNKNTNIPRANAEAGTNNARLSDRWVEKGDYVRLRFLTVGYTLPEIPGTSTIRIYGQAQNLLTFTKYTGYDPEVQGKPSYNSNAGENGDNPIFYNGVDDGMVPNPRTFILGLEVTF</sequence>
<keyword evidence="7 8" id="KW-0998">Cell outer membrane</keyword>
<evidence type="ECO:0000256" key="1">
    <source>
        <dbReference type="ARBA" id="ARBA00004571"/>
    </source>
</evidence>
<dbReference type="Pfam" id="PF00593">
    <property type="entry name" value="TonB_dep_Rec_b-barrel"/>
    <property type="match status" value="1"/>
</dbReference>
<keyword evidence="13" id="KW-1185">Reference proteome</keyword>
<dbReference type="OrthoDB" id="9768177at2"/>
<feature type="domain" description="TonB-dependent receptor plug" evidence="11">
    <location>
        <begin position="133"/>
        <end position="238"/>
    </location>
</feature>
<comment type="similarity">
    <text evidence="8 9">Belongs to the TonB-dependent receptor family.</text>
</comment>
<evidence type="ECO:0000256" key="8">
    <source>
        <dbReference type="PROSITE-ProRule" id="PRU01360"/>
    </source>
</evidence>
<dbReference type="Gene3D" id="2.170.130.10">
    <property type="entry name" value="TonB-dependent receptor, plug domain"/>
    <property type="match status" value="1"/>
</dbReference>
<evidence type="ECO:0000313" key="12">
    <source>
        <dbReference type="EMBL" id="RED99525.1"/>
    </source>
</evidence>
<evidence type="ECO:0000313" key="13">
    <source>
        <dbReference type="Proteomes" id="UP000256779"/>
    </source>
</evidence>
<dbReference type="SUPFAM" id="SSF49464">
    <property type="entry name" value="Carboxypeptidase regulatory domain-like"/>
    <property type="match status" value="1"/>
</dbReference>
<dbReference type="FunFam" id="2.60.40.1120:FF:000003">
    <property type="entry name" value="Outer membrane protein Omp121"/>
    <property type="match status" value="1"/>
</dbReference>
<accession>A0A3D9L5D9</accession>
<dbReference type="InterPro" id="IPR008969">
    <property type="entry name" value="CarboxyPept-like_regulatory"/>
</dbReference>
<dbReference type="EMBL" id="QREG01000008">
    <property type="protein sequence ID" value="RED99525.1"/>
    <property type="molecule type" value="Genomic_DNA"/>
</dbReference>
<dbReference type="PROSITE" id="PS52016">
    <property type="entry name" value="TONB_DEPENDENT_REC_3"/>
    <property type="match status" value="1"/>
</dbReference>
<dbReference type="InterPro" id="IPR037066">
    <property type="entry name" value="Plug_dom_sf"/>
</dbReference>
<dbReference type="InterPro" id="IPR039426">
    <property type="entry name" value="TonB-dep_rcpt-like"/>
</dbReference>
<dbReference type="Gene3D" id="2.40.170.20">
    <property type="entry name" value="TonB-dependent receptor, beta-barrel domain"/>
    <property type="match status" value="1"/>
</dbReference>
<evidence type="ECO:0000256" key="3">
    <source>
        <dbReference type="ARBA" id="ARBA00022452"/>
    </source>
</evidence>
<keyword evidence="3 8" id="KW-1134">Transmembrane beta strand</keyword>
<comment type="subcellular location">
    <subcellularLocation>
        <location evidence="1 8">Cell outer membrane</location>
        <topology evidence="1 8">Multi-pass membrane protein</topology>
    </subcellularLocation>
</comment>
<organism evidence="12 13">
    <name type="scientific">Marinoscillum furvescens DSM 4134</name>
    <dbReference type="NCBI Taxonomy" id="1122208"/>
    <lineage>
        <taxon>Bacteria</taxon>
        <taxon>Pseudomonadati</taxon>
        <taxon>Bacteroidota</taxon>
        <taxon>Cytophagia</taxon>
        <taxon>Cytophagales</taxon>
        <taxon>Reichenbachiellaceae</taxon>
        <taxon>Marinoscillum</taxon>
    </lineage>
</organism>
<dbReference type="InterPro" id="IPR023996">
    <property type="entry name" value="TonB-dep_OMP_SusC/RagA"/>
</dbReference>
<keyword evidence="4 8" id="KW-0812">Transmembrane</keyword>
<dbReference type="SUPFAM" id="SSF56935">
    <property type="entry name" value="Porins"/>
    <property type="match status" value="1"/>
</dbReference>
<evidence type="ECO:0000256" key="9">
    <source>
        <dbReference type="RuleBase" id="RU003357"/>
    </source>
</evidence>
<dbReference type="InterPro" id="IPR012910">
    <property type="entry name" value="Plug_dom"/>
</dbReference>
<keyword evidence="6 8" id="KW-0472">Membrane</keyword>
<dbReference type="InterPro" id="IPR036942">
    <property type="entry name" value="Beta-barrel_TonB_sf"/>
</dbReference>
<gene>
    <name evidence="12" type="ORF">C7460_108145</name>
</gene>
<dbReference type="AlphaFoldDB" id="A0A3D9L5D9"/>
<name>A0A3D9L5D9_MARFU</name>
<dbReference type="NCBIfam" id="TIGR04056">
    <property type="entry name" value="OMP_RagA_SusC"/>
    <property type="match status" value="1"/>
</dbReference>
<dbReference type="Pfam" id="PF07715">
    <property type="entry name" value="Plug"/>
    <property type="match status" value="1"/>
</dbReference>
<dbReference type="Proteomes" id="UP000256779">
    <property type="component" value="Unassembled WGS sequence"/>
</dbReference>
<evidence type="ECO:0000256" key="2">
    <source>
        <dbReference type="ARBA" id="ARBA00022448"/>
    </source>
</evidence>
<dbReference type="InterPro" id="IPR023997">
    <property type="entry name" value="TonB-dep_OMP_SusC/RagA_CS"/>
</dbReference>
<comment type="caution">
    <text evidence="12">The sequence shown here is derived from an EMBL/GenBank/DDBJ whole genome shotgun (WGS) entry which is preliminary data.</text>
</comment>
<evidence type="ECO:0000256" key="6">
    <source>
        <dbReference type="ARBA" id="ARBA00023136"/>
    </source>
</evidence>
<protein>
    <submittedName>
        <fullName evidence="12">TonB-linked SusC/RagA family outer membrane protein</fullName>
    </submittedName>
</protein>
<dbReference type="NCBIfam" id="TIGR04057">
    <property type="entry name" value="SusC_RagA_signa"/>
    <property type="match status" value="1"/>
</dbReference>
<proteinExistence type="inferred from homology"/>
<keyword evidence="5 9" id="KW-0798">TonB box</keyword>
<dbReference type="Gene3D" id="2.60.40.1120">
    <property type="entry name" value="Carboxypeptidase-like, regulatory domain"/>
    <property type="match status" value="1"/>
</dbReference>